<proteinExistence type="predicted"/>
<dbReference type="AlphaFoldDB" id="A0A0L8GQB6"/>
<dbReference type="EMBL" id="KQ420820">
    <property type="protein sequence ID" value="KOF79231.1"/>
    <property type="molecule type" value="Genomic_DNA"/>
</dbReference>
<accession>A0A0L8GQB6</accession>
<reference evidence="1" key="1">
    <citation type="submission" date="2015-07" db="EMBL/GenBank/DDBJ databases">
        <title>MeaNS - Measles Nucleotide Surveillance Program.</title>
        <authorList>
            <person name="Tran T."/>
            <person name="Druce J."/>
        </authorList>
    </citation>
    <scope>NUCLEOTIDE SEQUENCE</scope>
    <source>
        <strain evidence="1">UCB-OBI-ISO-001</strain>
        <tissue evidence="1">Gonad</tissue>
    </source>
</reference>
<sequence>MTRQRILQGVNGHPSCLQMEQGPLRFLFLVLLSLYSTSISNYISQTYHPCLSYESRKPR</sequence>
<name>A0A0L8GQB6_OCTBM</name>
<evidence type="ECO:0000313" key="1">
    <source>
        <dbReference type="EMBL" id="KOF79231.1"/>
    </source>
</evidence>
<protein>
    <submittedName>
        <fullName evidence="1">Uncharacterized protein</fullName>
    </submittedName>
</protein>
<gene>
    <name evidence="1" type="ORF">OCBIM_22029769mg</name>
</gene>
<organism evidence="1">
    <name type="scientific">Octopus bimaculoides</name>
    <name type="common">California two-spotted octopus</name>
    <dbReference type="NCBI Taxonomy" id="37653"/>
    <lineage>
        <taxon>Eukaryota</taxon>
        <taxon>Metazoa</taxon>
        <taxon>Spiralia</taxon>
        <taxon>Lophotrochozoa</taxon>
        <taxon>Mollusca</taxon>
        <taxon>Cephalopoda</taxon>
        <taxon>Coleoidea</taxon>
        <taxon>Octopodiformes</taxon>
        <taxon>Octopoda</taxon>
        <taxon>Incirrata</taxon>
        <taxon>Octopodidae</taxon>
        <taxon>Octopus</taxon>
    </lineage>
</organism>